<name>A0A0Q0RUB6_9ARCH</name>
<evidence type="ECO:0000313" key="3">
    <source>
        <dbReference type="Proteomes" id="UP000050320"/>
    </source>
</evidence>
<dbReference type="EMBL" id="LJCQ01000121">
    <property type="protein sequence ID" value="KPV47179.1"/>
    <property type="molecule type" value="Genomic_DNA"/>
</dbReference>
<dbReference type="Proteomes" id="UP000050515">
    <property type="component" value="Unassembled WGS sequence"/>
</dbReference>
<gene>
    <name evidence="2" type="ORF">AOG54_01890</name>
    <name evidence="1" type="ORF">SE19_02250</name>
</gene>
<accession>A0A0Q0RUB6</accession>
<dbReference type="PATRIC" id="fig|507754.4.peg.1816"/>
<comment type="caution">
    <text evidence="2">The sequence shown here is derived from an EMBL/GenBank/DDBJ whole genome shotgun (WGS) entry which is preliminary data.</text>
</comment>
<evidence type="ECO:0000313" key="1">
    <source>
        <dbReference type="EMBL" id="KPV47179.1"/>
    </source>
</evidence>
<evidence type="ECO:0000313" key="4">
    <source>
        <dbReference type="Proteomes" id="UP000050515"/>
    </source>
</evidence>
<reference evidence="1 4" key="1">
    <citation type="submission" date="2015-09" db="EMBL/GenBank/DDBJ databases">
        <title>Draft genome sequence of Acidiplasma aeolicum DSM 18409.</title>
        <authorList>
            <person name="Hemp J."/>
        </authorList>
    </citation>
    <scope>NUCLEOTIDE SEQUENCE [LARGE SCALE GENOMIC DNA]</scope>
    <source>
        <strain evidence="1 4">V</strain>
    </source>
</reference>
<protein>
    <submittedName>
        <fullName evidence="2">Uncharacterized protein</fullName>
    </submittedName>
</protein>
<keyword evidence="3" id="KW-1185">Reference proteome</keyword>
<evidence type="ECO:0000313" key="2">
    <source>
        <dbReference type="EMBL" id="KQB33616.1"/>
    </source>
</evidence>
<organism evidence="2 3">
    <name type="scientific">Acidiplasma aeolicum</name>
    <dbReference type="NCBI Taxonomy" id="507754"/>
    <lineage>
        <taxon>Archaea</taxon>
        <taxon>Methanobacteriati</taxon>
        <taxon>Thermoplasmatota</taxon>
        <taxon>Thermoplasmata</taxon>
        <taxon>Thermoplasmatales</taxon>
        <taxon>Ferroplasmaceae</taxon>
        <taxon>Acidiplasma</taxon>
    </lineage>
</organism>
<dbReference type="Proteomes" id="UP000050320">
    <property type="component" value="Unassembled WGS sequence"/>
</dbReference>
<proteinExistence type="predicted"/>
<dbReference type="EMBL" id="LKBG01000286">
    <property type="protein sequence ID" value="KQB33616.1"/>
    <property type="molecule type" value="Genomic_DNA"/>
</dbReference>
<dbReference type="AlphaFoldDB" id="A0A0Q0RUB6"/>
<sequence>MAITLSGINLYGNSAILALYFTNHISLSSAELSLSALVFPAGFAIKYLLGTAGYEAFIDGTTIIFIRYTVLDVLGFWGWMIPASISGASA</sequence>
<reference evidence="2 3" key="2">
    <citation type="submission" date="2015-09" db="EMBL/GenBank/DDBJ databases">
        <title>Heavy metals and arsenic resistance mechanisms in polyextremophilic archaea of the family Ferroplasmaceae.</title>
        <authorList>
            <person name="Bulaev A.G."/>
            <person name="Kanygina A.V."/>
        </authorList>
    </citation>
    <scope>NUCLEOTIDE SEQUENCE [LARGE SCALE GENOMIC DNA]</scope>
    <source>
        <strain evidence="2 3">VT</strain>
    </source>
</reference>